<evidence type="ECO:0000259" key="2">
    <source>
        <dbReference type="Pfam" id="PF02541"/>
    </source>
</evidence>
<dbReference type="PIRSF" id="PIRSF001267">
    <property type="entry name" value="Pyrophosphatase_GppA_Ppx"/>
    <property type="match status" value="1"/>
</dbReference>
<dbReference type="CDD" id="cd24053">
    <property type="entry name" value="ASKHA_NBD_EcPPX-GppA-like"/>
    <property type="match status" value="1"/>
</dbReference>
<dbReference type="InterPro" id="IPR030673">
    <property type="entry name" value="PyroPPase_GppA_Ppx"/>
</dbReference>
<dbReference type="Pfam" id="PF21447">
    <property type="entry name" value="Ppx-GppA_III"/>
    <property type="match status" value="1"/>
</dbReference>
<dbReference type="Proteomes" id="UP000291562">
    <property type="component" value="Chromosome"/>
</dbReference>
<proteinExistence type="predicted"/>
<reference evidence="4 5" key="1">
    <citation type="submission" date="2019-01" db="EMBL/GenBank/DDBJ databases">
        <title>Pseudolysobacter antarctica gen. nov., sp. nov., isolated from Fildes Peninsula, Antarctica.</title>
        <authorList>
            <person name="Wei Z."/>
            <person name="Peng F."/>
        </authorList>
    </citation>
    <scope>NUCLEOTIDE SEQUENCE [LARGE SCALE GENOMIC DNA]</scope>
    <source>
        <strain evidence="4 5">AQ6-296</strain>
    </source>
</reference>
<dbReference type="InterPro" id="IPR043129">
    <property type="entry name" value="ATPase_NBD"/>
</dbReference>
<dbReference type="Gene3D" id="1.10.3210.10">
    <property type="entry name" value="Hypothetical protein af1432"/>
    <property type="match status" value="1"/>
</dbReference>
<dbReference type="Gene3D" id="3.30.420.40">
    <property type="match status" value="1"/>
</dbReference>
<evidence type="ECO:0000256" key="1">
    <source>
        <dbReference type="ARBA" id="ARBA00022801"/>
    </source>
</evidence>
<keyword evidence="1" id="KW-0378">Hydrolase</keyword>
<name>A0A411HQA3_9GAMM</name>
<protein>
    <submittedName>
        <fullName evidence="4">Ppx/GppA family phosphatase</fullName>
    </submittedName>
</protein>
<dbReference type="FunFam" id="3.30.420.150:FF:000001">
    <property type="entry name" value="Guanosine-5'-triphosphate,3'-diphosphate pyrophosphatase"/>
    <property type="match status" value="1"/>
</dbReference>
<evidence type="ECO:0000259" key="3">
    <source>
        <dbReference type="Pfam" id="PF21447"/>
    </source>
</evidence>
<dbReference type="PANTHER" id="PTHR30005:SF14">
    <property type="entry name" value="EXOPOLYPHOSPHATASE"/>
    <property type="match status" value="1"/>
</dbReference>
<organism evidence="4 5">
    <name type="scientific">Pseudolysobacter antarcticus</name>
    <dbReference type="NCBI Taxonomy" id="2511995"/>
    <lineage>
        <taxon>Bacteria</taxon>
        <taxon>Pseudomonadati</taxon>
        <taxon>Pseudomonadota</taxon>
        <taxon>Gammaproteobacteria</taxon>
        <taxon>Lysobacterales</taxon>
        <taxon>Rhodanobacteraceae</taxon>
        <taxon>Pseudolysobacter</taxon>
    </lineage>
</organism>
<gene>
    <name evidence="4" type="ORF">ELE36_11550</name>
</gene>
<dbReference type="FunFam" id="3.30.420.40:FF:000023">
    <property type="entry name" value="Guanosine-5'-triphosphate,3'-diphosphate pyrophosphatase"/>
    <property type="match status" value="1"/>
</dbReference>
<dbReference type="InterPro" id="IPR050273">
    <property type="entry name" value="GppA/Ppx_hydrolase"/>
</dbReference>
<dbReference type="InterPro" id="IPR003695">
    <property type="entry name" value="Ppx_GppA_N"/>
</dbReference>
<dbReference type="GO" id="GO:0006798">
    <property type="term" value="P:polyphosphate catabolic process"/>
    <property type="evidence" value="ECO:0007669"/>
    <property type="project" value="TreeGrafter"/>
</dbReference>
<evidence type="ECO:0000313" key="5">
    <source>
        <dbReference type="Proteomes" id="UP000291562"/>
    </source>
</evidence>
<sequence length="491" mass="54677">MGSNSFHMVVARYEHGQLRVIDRLRDSVRLAAGLKADGSLDAERLQRALDCLARFGQRLSALPEHRVRAVATNSVRRLRFPQEFLDPAEAALGHAIEIVSGREEARLIYLGVAHALPDAPGRRLVIDIGGGSTEFIIGQGFDALEKESLQMGCVASTLRFFADGKLTPKRWRQAQTEITVELQQFSTDYRSHGWSETIGSSGTIKAISNIVQAAGWCDSGISRSALQRLVDTMLSAGSLDNLRLSGLSDERRGVIAGGVSILEASFNALGLQHMQVCDTAMREGLLYDMIGRSQHRDPRTTSISALALRYATDKAQAERIEKTALALYEEVAGKWQFTHAEHDWLLWSARIHEIGLAIAHSQYHVHGAYIVENSDLPGFSRQEQQVLAAIVRSHRRKPDPAIFQALPERLRVSGMRITALIRLAVLLNRSRAADALPPLELSVDDKQLTLKLPHDWLEQHPLSRADLEQERDYLKHLDLKLQVRAKERDVA</sequence>
<dbReference type="GO" id="GO:0004309">
    <property type="term" value="F:exopolyphosphatase activity"/>
    <property type="evidence" value="ECO:0007669"/>
    <property type="project" value="TreeGrafter"/>
</dbReference>
<dbReference type="EMBL" id="CP035704">
    <property type="protein sequence ID" value="QBB72675.1"/>
    <property type="molecule type" value="Genomic_DNA"/>
</dbReference>
<accession>A0A411HQA3</accession>
<dbReference type="PANTHER" id="PTHR30005">
    <property type="entry name" value="EXOPOLYPHOSPHATASE"/>
    <property type="match status" value="1"/>
</dbReference>
<dbReference type="OrthoDB" id="9793035at2"/>
<evidence type="ECO:0000313" key="4">
    <source>
        <dbReference type="EMBL" id="QBB72675.1"/>
    </source>
</evidence>
<dbReference type="Pfam" id="PF02541">
    <property type="entry name" value="Ppx-GppA"/>
    <property type="match status" value="1"/>
</dbReference>
<feature type="domain" description="Ppx/GppA phosphatase N-terminal" evidence="2">
    <location>
        <begin position="9"/>
        <end position="291"/>
    </location>
</feature>
<dbReference type="KEGG" id="xbc:ELE36_11550"/>
<dbReference type="SUPFAM" id="SSF109604">
    <property type="entry name" value="HD-domain/PDEase-like"/>
    <property type="match status" value="1"/>
</dbReference>
<dbReference type="SUPFAM" id="SSF53067">
    <property type="entry name" value="Actin-like ATPase domain"/>
    <property type="match status" value="2"/>
</dbReference>
<dbReference type="AlphaFoldDB" id="A0A411HQA3"/>
<feature type="domain" description="Ppx/GppA phosphatase C-terminal" evidence="3">
    <location>
        <begin position="299"/>
        <end position="471"/>
    </location>
</feature>
<keyword evidence="5" id="KW-1185">Reference proteome</keyword>
<dbReference type="InterPro" id="IPR048950">
    <property type="entry name" value="Ppx_GppA_C"/>
</dbReference>
<dbReference type="Gene3D" id="3.30.420.150">
    <property type="entry name" value="Exopolyphosphatase. Domain 2"/>
    <property type="match status" value="1"/>
</dbReference>